<gene>
    <name evidence="1" type="ORF">L1857_15815</name>
</gene>
<evidence type="ECO:0000313" key="1">
    <source>
        <dbReference type="EMBL" id="UQS24187.1"/>
    </source>
</evidence>
<dbReference type="EMBL" id="CP091196">
    <property type="protein sequence ID" value="UQS24187.1"/>
    <property type="molecule type" value="Genomic_DNA"/>
</dbReference>
<proteinExistence type="predicted"/>
<protein>
    <submittedName>
        <fullName evidence="1">Uncharacterized protein</fullName>
    </submittedName>
</protein>
<evidence type="ECO:0000313" key="2">
    <source>
        <dbReference type="Proteomes" id="UP000830158"/>
    </source>
</evidence>
<keyword evidence="2" id="KW-1185">Reference proteome</keyword>
<dbReference type="RefSeq" id="WP_233157303.1">
    <property type="nucleotide sequence ID" value="NZ_CP091196.1"/>
</dbReference>
<accession>A0ABY4NVT8</accession>
<name>A0ABY4NVT8_9PSEU</name>
<reference evidence="1" key="1">
    <citation type="submission" date="2022-01" db="EMBL/GenBank/DDBJ databases">
        <title>PSI-footprinting approach for the identification of protein synthesis inhibitor producers.</title>
        <authorList>
            <person name="Handel F."/>
            <person name="Kulik A."/>
            <person name="Wex K.W."/>
            <person name="Berscheid A."/>
            <person name="Saur J.S."/>
            <person name="Winkler A."/>
            <person name="Wibberg D."/>
            <person name="Kalinowski J."/>
            <person name="Broetz-Oesterhelt H."/>
            <person name="Mast Y."/>
        </authorList>
    </citation>
    <scope>NUCLEOTIDE SEQUENCE</scope>
    <source>
        <strain evidence="1">KNN 49.3e</strain>
    </source>
</reference>
<sequence length="61" mass="6672">MTSTRPESVTCLLCREHASREHQRLADQIEHLGATAGAPLSAEDATQAARRLRALARRYAG</sequence>
<organism evidence="1 2">
    <name type="scientific">Amycolatopsis thermalba</name>
    <dbReference type="NCBI Taxonomy" id="944492"/>
    <lineage>
        <taxon>Bacteria</taxon>
        <taxon>Bacillati</taxon>
        <taxon>Actinomycetota</taxon>
        <taxon>Actinomycetes</taxon>
        <taxon>Pseudonocardiales</taxon>
        <taxon>Pseudonocardiaceae</taxon>
        <taxon>Amycolatopsis</taxon>
    </lineage>
</organism>
<dbReference type="Proteomes" id="UP000830158">
    <property type="component" value="Chromosome"/>
</dbReference>